<name>A3AM46_ORYSJ</name>
<reference evidence="2" key="2">
    <citation type="submission" date="2008-12" db="EMBL/GenBank/DDBJ databases">
        <title>Improved gene annotation of the rice (Oryza sativa) genomes.</title>
        <authorList>
            <person name="Wang J."/>
            <person name="Li R."/>
            <person name="Fan W."/>
            <person name="Huang Q."/>
            <person name="Zhang J."/>
            <person name="Zhou Y."/>
            <person name="Hu Y."/>
            <person name="Zi S."/>
            <person name="Li J."/>
            <person name="Ni P."/>
            <person name="Zheng H."/>
            <person name="Zhang Y."/>
            <person name="Zhao M."/>
            <person name="Hao Q."/>
            <person name="McDermott J."/>
            <person name="Samudrala R."/>
            <person name="Kristiansen K."/>
            <person name="Wong G.K.-S."/>
        </authorList>
    </citation>
    <scope>NUCLEOTIDE SEQUENCE</scope>
</reference>
<evidence type="ECO:0000256" key="1">
    <source>
        <dbReference type="SAM" id="MobiDB-lite"/>
    </source>
</evidence>
<sequence length="183" mass="19375">MFLEEEVSTSLSPFTTINPQADYRSTEREITPNLTVLAAAAARGLRSRTRTRTSRQARPARPNPPYRSRALAAAPCPDAWCGGGAAVFVNVGCVGVFRDPTVPRSTTVSPYPAGTEPCCAPRIGDTGNQKQSKRRREGEAGGAAKASGSAAFAALRDLHGFGSLDDARVARWKTGRGVLLGQC</sequence>
<feature type="region of interest" description="Disordered" evidence="1">
    <location>
        <begin position="107"/>
        <end position="144"/>
    </location>
</feature>
<proteinExistence type="predicted"/>
<organism evidence="2">
    <name type="scientific">Oryza sativa subsp. japonica</name>
    <name type="common">Rice</name>
    <dbReference type="NCBI Taxonomy" id="39947"/>
    <lineage>
        <taxon>Eukaryota</taxon>
        <taxon>Viridiplantae</taxon>
        <taxon>Streptophyta</taxon>
        <taxon>Embryophyta</taxon>
        <taxon>Tracheophyta</taxon>
        <taxon>Spermatophyta</taxon>
        <taxon>Magnoliopsida</taxon>
        <taxon>Liliopsida</taxon>
        <taxon>Poales</taxon>
        <taxon>Poaceae</taxon>
        <taxon>BOP clade</taxon>
        <taxon>Oryzoideae</taxon>
        <taxon>Oryzeae</taxon>
        <taxon>Oryzinae</taxon>
        <taxon>Oryza</taxon>
        <taxon>Oryza sativa</taxon>
    </lineage>
</organism>
<evidence type="ECO:0000313" key="2">
    <source>
        <dbReference type="EMBL" id="EAZ28385.1"/>
    </source>
</evidence>
<feature type="region of interest" description="Disordered" evidence="1">
    <location>
        <begin position="43"/>
        <end position="68"/>
    </location>
</feature>
<dbReference type="AlphaFoldDB" id="A3AM46"/>
<dbReference type="Proteomes" id="UP000007752">
    <property type="component" value="Chromosome 3"/>
</dbReference>
<accession>A3AM46</accession>
<reference evidence="2" key="1">
    <citation type="journal article" date="2005" name="PLoS Biol.">
        <title>The genomes of Oryza sativa: a history of duplications.</title>
        <authorList>
            <person name="Yu J."/>
            <person name="Wang J."/>
            <person name="Lin W."/>
            <person name="Li S."/>
            <person name="Li H."/>
            <person name="Zhou J."/>
            <person name="Ni P."/>
            <person name="Dong W."/>
            <person name="Hu S."/>
            <person name="Zeng C."/>
            <person name="Zhang J."/>
            <person name="Zhang Y."/>
            <person name="Li R."/>
            <person name="Xu Z."/>
            <person name="Li S."/>
            <person name="Li X."/>
            <person name="Zheng H."/>
            <person name="Cong L."/>
            <person name="Lin L."/>
            <person name="Yin J."/>
            <person name="Geng J."/>
            <person name="Li G."/>
            <person name="Shi J."/>
            <person name="Liu J."/>
            <person name="Lv H."/>
            <person name="Li J."/>
            <person name="Wang J."/>
            <person name="Deng Y."/>
            <person name="Ran L."/>
            <person name="Shi X."/>
            <person name="Wang X."/>
            <person name="Wu Q."/>
            <person name="Li C."/>
            <person name="Ren X."/>
            <person name="Wang J."/>
            <person name="Wang X."/>
            <person name="Li D."/>
            <person name="Liu D."/>
            <person name="Zhang X."/>
            <person name="Ji Z."/>
            <person name="Zhao W."/>
            <person name="Sun Y."/>
            <person name="Zhang Z."/>
            <person name="Bao J."/>
            <person name="Han Y."/>
            <person name="Dong L."/>
            <person name="Ji J."/>
            <person name="Chen P."/>
            <person name="Wu S."/>
            <person name="Liu J."/>
            <person name="Xiao Y."/>
            <person name="Bu D."/>
            <person name="Tan J."/>
            <person name="Yang L."/>
            <person name="Ye C."/>
            <person name="Zhang J."/>
            <person name="Xu J."/>
            <person name="Zhou Y."/>
            <person name="Yu Y."/>
            <person name="Zhang B."/>
            <person name="Zhuang S."/>
            <person name="Wei H."/>
            <person name="Liu B."/>
            <person name="Lei M."/>
            <person name="Yu H."/>
            <person name="Li Y."/>
            <person name="Xu H."/>
            <person name="Wei S."/>
            <person name="He X."/>
            <person name="Fang L."/>
            <person name="Zhang Z."/>
            <person name="Zhang Y."/>
            <person name="Huang X."/>
            <person name="Su Z."/>
            <person name="Tong W."/>
            <person name="Li J."/>
            <person name="Tong Z."/>
            <person name="Li S."/>
            <person name="Ye J."/>
            <person name="Wang L."/>
            <person name="Fang L."/>
            <person name="Lei T."/>
            <person name="Chen C."/>
            <person name="Chen H."/>
            <person name="Xu Z."/>
            <person name="Li H."/>
            <person name="Huang H."/>
            <person name="Zhang F."/>
            <person name="Xu H."/>
            <person name="Li N."/>
            <person name="Zhao C."/>
            <person name="Li S."/>
            <person name="Dong L."/>
            <person name="Huang Y."/>
            <person name="Li L."/>
            <person name="Xi Y."/>
            <person name="Qi Q."/>
            <person name="Li W."/>
            <person name="Zhang B."/>
            <person name="Hu W."/>
            <person name="Zhang Y."/>
            <person name="Tian X."/>
            <person name="Jiao Y."/>
            <person name="Liang X."/>
            <person name="Jin J."/>
            <person name="Gao L."/>
            <person name="Zheng W."/>
            <person name="Hao B."/>
            <person name="Liu S."/>
            <person name="Wang W."/>
            <person name="Yuan L."/>
            <person name="Cao M."/>
            <person name="McDermott J."/>
            <person name="Samudrala R."/>
            <person name="Wang J."/>
            <person name="Wong G.K."/>
            <person name="Yang H."/>
        </authorList>
    </citation>
    <scope>NUCLEOTIDE SEQUENCE [LARGE SCALE GENOMIC DNA]</scope>
</reference>
<feature type="compositionally biased region" description="Basic residues" evidence="1">
    <location>
        <begin position="45"/>
        <end position="55"/>
    </location>
</feature>
<protein>
    <submittedName>
        <fullName evidence="2">Uncharacterized protein</fullName>
    </submittedName>
</protein>
<gene>
    <name evidence="2" type="ORF">OsJ_12365</name>
</gene>
<dbReference type="EMBL" id="CM000140">
    <property type="protein sequence ID" value="EAZ28385.1"/>
    <property type="molecule type" value="Genomic_DNA"/>
</dbReference>